<organism evidence="3">
    <name type="scientific">Platymeris rhadamanthus</name>
    <name type="common">Red spot assassin bug</name>
    <dbReference type="NCBI Taxonomy" id="1134088"/>
    <lineage>
        <taxon>Eukaryota</taxon>
        <taxon>Metazoa</taxon>
        <taxon>Ecdysozoa</taxon>
        <taxon>Arthropoda</taxon>
        <taxon>Hexapoda</taxon>
        <taxon>Insecta</taxon>
        <taxon>Pterygota</taxon>
        <taxon>Neoptera</taxon>
        <taxon>Paraneoptera</taxon>
        <taxon>Hemiptera</taxon>
        <taxon>Heteroptera</taxon>
        <taxon>Panheteroptera</taxon>
        <taxon>Cimicomorpha</taxon>
        <taxon>Reduviidae</taxon>
        <taxon>Platymeris</taxon>
    </lineage>
</organism>
<feature type="signal peptide" evidence="2">
    <location>
        <begin position="1"/>
        <end position="16"/>
    </location>
</feature>
<dbReference type="AlphaFoldDB" id="A0A6B9KZ42"/>
<reference evidence="3" key="1">
    <citation type="journal article" date="2019" name="Toxins">
        <title>Missiles of mass disruption: composition and glandular origin of venom used as a projectile defensive weapon by the assassin bug Platymeris rhadamanthus.</title>
        <authorList>
            <person name="Walker A.A."/>
            <person name="Robinson S.D."/>
            <person name="Undheim E.A.B."/>
            <person name="Jin J."/>
            <person name="Han X."/>
            <person name="Fry B.G."/>
            <person name="Vetter I."/>
            <person name="King G.F."/>
        </authorList>
    </citation>
    <scope>NUCLEOTIDE SEQUENCE</scope>
    <source>
        <tissue evidence="3">Venom glands</tissue>
    </source>
</reference>
<dbReference type="EMBL" id="MN208302">
    <property type="protein sequence ID" value="QHB21491.1"/>
    <property type="molecule type" value="mRNA"/>
</dbReference>
<feature type="chain" id="PRO_5025639619" evidence="2">
    <location>
        <begin position="17"/>
        <end position="161"/>
    </location>
</feature>
<evidence type="ECO:0000256" key="1">
    <source>
        <dbReference type="SAM" id="Coils"/>
    </source>
</evidence>
<keyword evidence="2" id="KW-0732">Signal</keyword>
<proteinExistence type="evidence at transcript level"/>
<protein>
    <submittedName>
        <fullName evidence="3">Venom protein family 6 protein 2</fullName>
    </submittedName>
</protein>
<evidence type="ECO:0000313" key="3">
    <source>
        <dbReference type="EMBL" id="QHB21491.1"/>
    </source>
</evidence>
<keyword evidence="1" id="KW-0175">Coiled coil</keyword>
<feature type="coiled-coil region" evidence="1">
    <location>
        <begin position="20"/>
        <end position="47"/>
    </location>
</feature>
<name>A0A6B9KZ42_PLARH</name>
<sequence length="161" mass="18391">MKSIILLAIVCVAVQANISNSDVNEMVKNLNDSIKQLEIMKQHLEGSMQVTINYLKDHAQEDNGEDGLKCFRELAKPFQDTVNLRIDESLGGYIRSSRSLINDLKSGMFDEGELEHTKHMLSEEGSYFKQMQNSVEYMLKEISQDTLTFDKTVHDKCCKHD</sequence>
<evidence type="ECO:0000256" key="2">
    <source>
        <dbReference type="SAM" id="SignalP"/>
    </source>
</evidence>
<accession>A0A6B9KZ42</accession>